<evidence type="ECO:0000256" key="7">
    <source>
        <dbReference type="HAMAP-Rule" id="MF_01008"/>
    </source>
</evidence>
<dbReference type="Pfam" id="PF02381">
    <property type="entry name" value="MraZ"/>
    <property type="match status" value="2"/>
</dbReference>
<sequence length="157" mass="18190">MTQFLGEYECKIDAKGRIMLPVGLRKQVSPEAQERFVVNRGFEQCLALYPYDEWQKISSEVNKLNLYNKKNRDFARYFFRGATELSLDGNGRILMPKPLLEYAGVKTELVLFAYSNRIEIWDKQLYDNLLTDEPEDFSALAEEVMGRTTERGNDGLS</sequence>
<dbReference type="Proteomes" id="UP000295807">
    <property type="component" value="Unassembled WGS sequence"/>
</dbReference>
<dbReference type="Gene3D" id="3.40.1550.20">
    <property type="entry name" value="Transcriptional regulator MraZ domain"/>
    <property type="match status" value="1"/>
</dbReference>
<keyword evidence="10" id="KW-1185">Reference proteome</keyword>
<evidence type="ECO:0000256" key="5">
    <source>
        <dbReference type="ARBA" id="ARBA00023125"/>
    </source>
</evidence>
<evidence type="ECO:0000256" key="1">
    <source>
        <dbReference type="ARBA" id="ARBA00013860"/>
    </source>
</evidence>
<dbReference type="GO" id="GO:0000976">
    <property type="term" value="F:transcription cis-regulatory region binding"/>
    <property type="evidence" value="ECO:0007669"/>
    <property type="project" value="TreeGrafter"/>
</dbReference>
<evidence type="ECO:0000256" key="4">
    <source>
        <dbReference type="ARBA" id="ARBA00023015"/>
    </source>
</evidence>
<protein>
    <recommendedName>
        <fullName evidence="1 7">Transcriptional regulator MraZ</fullName>
    </recommendedName>
</protein>
<keyword evidence="4 7" id="KW-0805">Transcription regulation</keyword>
<dbReference type="HAMAP" id="MF_01008">
    <property type="entry name" value="MraZ"/>
    <property type="match status" value="1"/>
</dbReference>
<dbReference type="SUPFAM" id="SSF89447">
    <property type="entry name" value="AbrB/MazE/MraZ-like"/>
    <property type="match status" value="1"/>
</dbReference>
<keyword evidence="2 7" id="KW-0963">Cytoplasm</keyword>
<dbReference type="InterPro" id="IPR038619">
    <property type="entry name" value="MraZ_sf"/>
</dbReference>
<dbReference type="AlphaFoldDB" id="A0A4R3L0C9"/>
<dbReference type="InterPro" id="IPR003444">
    <property type="entry name" value="MraZ"/>
</dbReference>
<organism evidence="9 10">
    <name type="scientific">Anseongella ginsenosidimutans</name>
    <dbReference type="NCBI Taxonomy" id="496056"/>
    <lineage>
        <taxon>Bacteria</taxon>
        <taxon>Pseudomonadati</taxon>
        <taxon>Bacteroidota</taxon>
        <taxon>Sphingobacteriia</taxon>
        <taxon>Sphingobacteriales</taxon>
        <taxon>Sphingobacteriaceae</taxon>
        <taxon>Anseongella</taxon>
    </lineage>
</organism>
<accession>A0A4R3L0C9</accession>
<name>A0A4R3L0C9_9SPHI</name>
<dbReference type="EMBL" id="SMAD01000001">
    <property type="protein sequence ID" value="TCS90370.1"/>
    <property type="molecule type" value="Genomic_DNA"/>
</dbReference>
<dbReference type="InterPro" id="IPR020603">
    <property type="entry name" value="MraZ_dom"/>
</dbReference>
<dbReference type="CDD" id="cd16320">
    <property type="entry name" value="MraZ_N"/>
    <property type="match status" value="1"/>
</dbReference>
<dbReference type="InterPro" id="IPR035644">
    <property type="entry name" value="MraZ_C"/>
</dbReference>
<dbReference type="GO" id="GO:0005737">
    <property type="term" value="C:cytoplasm"/>
    <property type="evidence" value="ECO:0007669"/>
    <property type="project" value="UniProtKB-UniRule"/>
</dbReference>
<dbReference type="InterPro" id="IPR007159">
    <property type="entry name" value="SpoVT-AbrB_dom"/>
</dbReference>
<evidence type="ECO:0000256" key="3">
    <source>
        <dbReference type="ARBA" id="ARBA00022737"/>
    </source>
</evidence>
<gene>
    <name evidence="7" type="primary">mraZ</name>
    <name evidence="9" type="ORF">EDD80_101570</name>
</gene>
<proteinExistence type="inferred from homology"/>
<comment type="subunit">
    <text evidence="7">Forms oligomers.</text>
</comment>
<dbReference type="PANTHER" id="PTHR34701:SF1">
    <property type="entry name" value="TRANSCRIPTIONAL REGULATOR MRAZ"/>
    <property type="match status" value="1"/>
</dbReference>
<dbReference type="InterPro" id="IPR037914">
    <property type="entry name" value="SpoVT-AbrB_sf"/>
</dbReference>
<reference evidence="9 10" key="1">
    <citation type="submission" date="2019-03" db="EMBL/GenBank/DDBJ databases">
        <title>Genomic Encyclopedia of Type Strains, Phase IV (KMG-IV): sequencing the most valuable type-strain genomes for metagenomic binning, comparative biology and taxonomic classification.</title>
        <authorList>
            <person name="Goeker M."/>
        </authorList>
    </citation>
    <scope>NUCLEOTIDE SEQUENCE [LARGE SCALE GENOMIC DNA]</scope>
    <source>
        <strain evidence="9 10">DSM 21100</strain>
    </source>
</reference>
<evidence type="ECO:0000256" key="2">
    <source>
        <dbReference type="ARBA" id="ARBA00022490"/>
    </source>
</evidence>
<dbReference type="OrthoDB" id="9807753at2"/>
<keyword evidence="5 7" id="KW-0238">DNA-binding</keyword>
<evidence type="ECO:0000313" key="10">
    <source>
        <dbReference type="Proteomes" id="UP000295807"/>
    </source>
</evidence>
<evidence type="ECO:0000259" key="8">
    <source>
        <dbReference type="PROSITE" id="PS51740"/>
    </source>
</evidence>
<dbReference type="RefSeq" id="WP_132127804.1">
    <property type="nucleotide sequence ID" value="NZ_CP042432.1"/>
</dbReference>
<evidence type="ECO:0000313" key="9">
    <source>
        <dbReference type="EMBL" id="TCS90370.1"/>
    </source>
</evidence>
<dbReference type="GO" id="GO:0009295">
    <property type="term" value="C:nucleoid"/>
    <property type="evidence" value="ECO:0007669"/>
    <property type="project" value="UniProtKB-SubCell"/>
</dbReference>
<comment type="subcellular location">
    <subcellularLocation>
        <location evidence="7">Cytoplasm</location>
        <location evidence="7">Nucleoid</location>
    </subcellularLocation>
</comment>
<evidence type="ECO:0000256" key="6">
    <source>
        <dbReference type="ARBA" id="ARBA00023163"/>
    </source>
</evidence>
<dbReference type="NCBIfam" id="TIGR00242">
    <property type="entry name" value="division/cell wall cluster transcriptional repressor MraZ"/>
    <property type="match status" value="1"/>
</dbReference>
<keyword evidence="3" id="KW-0677">Repeat</keyword>
<feature type="domain" description="SpoVT-AbrB" evidence="8">
    <location>
        <begin position="7"/>
        <end position="53"/>
    </location>
</feature>
<feature type="domain" description="SpoVT-AbrB" evidence="8">
    <location>
        <begin position="82"/>
        <end position="125"/>
    </location>
</feature>
<dbReference type="PANTHER" id="PTHR34701">
    <property type="entry name" value="TRANSCRIPTIONAL REGULATOR MRAZ"/>
    <property type="match status" value="1"/>
</dbReference>
<dbReference type="GO" id="GO:2000143">
    <property type="term" value="P:negative regulation of DNA-templated transcription initiation"/>
    <property type="evidence" value="ECO:0007669"/>
    <property type="project" value="TreeGrafter"/>
</dbReference>
<dbReference type="GO" id="GO:0003700">
    <property type="term" value="F:DNA-binding transcription factor activity"/>
    <property type="evidence" value="ECO:0007669"/>
    <property type="project" value="UniProtKB-UniRule"/>
</dbReference>
<comment type="caution">
    <text evidence="9">The sequence shown here is derived from an EMBL/GenBank/DDBJ whole genome shotgun (WGS) entry which is preliminary data.</text>
</comment>
<keyword evidence="6 7" id="KW-0804">Transcription</keyword>
<dbReference type="InterPro" id="IPR035642">
    <property type="entry name" value="MraZ_N"/>
</dbReference>
<dbReference type="PROSITE" id="PS51740">
    <property type="entry name" value="SPOVT_ABRB"/>
    <property type="match status" value="2"/>
</dbReference>
<dbReference type="CDD" id="cd16321">
    <property type="entry name" value="MraZ_C"/>
    <property type="match status" value="1"/>
</dbReference>
<comment type="similarity">
    <text evidence="7">Belongs to the MraZ family.</text>
</comment>